<dbReference type="CDD" id="cd06819">
    <property type="entry name" value="PLPDE_III_LS_D-TA"/>
    <property type="match status" value="1"/>
</dbReference>
<proteinExistence type="inferred from homology"/>
<dbReference type="InterPro" id="IPR042208">
    <property type="entry name" value="D-ser_dehydrat-like_sf"/>
</dbReference>
<dbReference type="Gene3D" id="3.20.20.10">
    <property type="entry name" value="Alanine racemase"/>
    <property type="match status" value="1"/>
</dbReference>
<dbReference type="FunFam" id="2.40.37.20:FF:000001">
    <property type="entry name" value="D-3-hydroxyaspartate aldolase"/>
    <property type="match status" value="1"/>
</dbReference>
<feature type="domain" description="D-serine dehydratase-like" evidence="6">
    <location>
        <begin position="332"/>
        <end position="417"/>
    </location>
</feature>
<keyword evidence="7" id="KW-1185">Reference proteome</keyword>
<dbReference type="InterPro" id="IPR001608">
    <property type="entry name" value="Ala_racemase_N"/>
</dbReference>
<keyword evidence="4" id="KW-0663">Pyridoxal phosphate</keyword>
<dbReference type="SUPFAM" id="SSF51419">
    <property type="entry name" value="PLP-binding barrel"/>
    <property type="match status" value="1"/>
</dbReference>
<dbReference type="InterPro" id="IPR026956">
    <property type="entry name" value="D-ser_dehydrat-like_dom"/>
</dbReference>
<evidence type="ECO:0000256" key="3">
    <source>
        <dbReference type="ARBA" id="ARBA00005323"/>
    </source>
</evidence>
<dbReference type="PANTHER" id="PTHR28004:SF2">
    <property type="entry name" value="D-SERINE DEHYDRATASE"/>
    <property type="match status" value="1"/>
</dbReference>
<sequence>MITSCVFSASAVRLLHRCSVGRGTSWFFRPQQRQRQTTSQPWVIPPARTCAVLVSRSAATMAAAARAPARIGDPVSDIDTPALVVDLEKLQTNLKIMPESMSSFGSVAVRPHAKAHKCATLALLQVSHGAVGMCAQTLTEAEAMVYGGVQDVLVSNQIIGHSKLLRFATLAHHAKMTVCVDNEDNIRELSSVAKELNVTIGAVVEVNVGQDRCGVEPGPEVPRLAKLIQELPNLTFAGVQCYQGLNQHVRKASDRQAATDSVVEKSKIALKALEDAGIKCDYVTGGGTGTYLYEAASGVFTEVQPGSYVFMDADYGRNFGEDGQPVHQFHQSLFVLTTVQSVTAGSRAVVDAGMKAVSLDSGEPLVYPTGDVIYNCGGDEHGILRPPSNYKVGDKVWLIPGHCDPTVNLYDWMVGVRNNKVEALWPITGRGPGI</sequence>
<comment type="cofactor">
    <cofactor evidence="1">
        <name>pyridoxal 5'-phosphate</name>
        <dbReference type="ChEBI" id="CHEBI:597326"/>
    </cofactor>
</comment>
<evidence type="ECO:0000256" key="2">
    <source>
        <dbReference type="ARBA" id="ARBA00001946"/>
    </source>
</evidence>
<evidence type="ECO:0000256" key="1">
    <source>
        <dbReference type="ARBA" id="ARBA00001933"/>
    </source>
</evidence>
<dbReference type="Pfam" id="PF01168">
    <property type="entry name" value="Ala_racemase_N"/>
    <property type="match status" value="1"/>
</dbReference>
<comment type="cofactor">
    <cofactor evidence="2">
        <name>Mg(2+)</name>
        <dbReference type="ChEBI" id="CHEBI:18420"/>
    </cofactor>
</comment>
<dbReference type="GO" id="GO:0008721">
    <property type="term" value="F:D-serine ammonia-lyase activity"/>
    <property type="evidence" value="ECO:0007669"/>
    <property type="project" value="TreeGrafter"/>
</dbReference>
<evidence type="ECO:0000313" key="8">
    <source>
        <dbReference type="RefSeq" id="XP_019615357.1"/>
    </source>
</evidence>
<keyword evidence="5" id="KW-0456">Lyase</keyword>
<evidence type="ECO:0000256" key="4">
    <source>
        <dbReference type="ARBA" id="ARBA00022898"/>
    </source>
</evidence>
<name>A0A6P4Y974_BRABE</name>
<dbReference type="Pfam" id="PF14031">
    <property type="entry name" value="D-ser_dehydrat"/>
    <property type="match status" value="1"/>
</dbReference>
<gene>
    <name evidence="8" type="primary">LOC109463086</name>
</gene>
<comment type="similarity">
    <text evidence="3">Belongs to the DSD1 family.</text>
</comment>
<accession>A0A6P4Y974</accession>
<dbReference type="InterPro" id="IPR051466">
    <property type="entry name" value="D-amino_acid_metab_enzyme"/>
</dbReference>
<dbReference type="KEGG" id="bbel:109463086"/>
<dbReference type="SMART" id="SM01119">
    <property type="entry name" value="D-ser_dehydrat"/>
    <property type="match status" value="1"/>
</dbReference>
<evidence type="ECO:0000259" key="6">
    <source>
        <dbReference type="SMART" id="SM01119"/>
    </source>
</evidence>
<dbReference type="RefSeq" id="XP_019615357.1">
    <property type="nucleotide sequence ID" value="XM_019759798.1"/>
</dbReference>
<reference evidence="8" key="1">
    <citation type="submission" date="2025-08" db="UniProtKB">
        <authorList>
            <consortium name="RefSeq"/>
        </authorList>
    </citation>
    <scope>IDENTIFICATION</scope>
    <source>
        <tissue evidence="8">Gonad</tissue>
    </source>
</reference>
<evidence type="ECO:0000256" key="5">
    <source>
        <dbReference type="ARBA" id="ARBA00023239"/>
    </source>
</evidence>
<dbReference type="PANTHER" id="PTHR28004">
    <property type="entry name" value="ZGC:162816-RELATED"/>
    <property type="match status" value="1"/>
</dbReference>
<organism evidence="7 8">
    <name type="scientific">Branchiostoma belcheri</name>
    <name type="common">Amphioxus</name>
    <dbReference type="NCBI Taxonomy" id="7741"/>
    <lineage>
        <taxon>Eukaryota</taxon>
        <taxon>Metazoa</taxon>
        <taxon>Chordata</taxon>
        <taxon>Cephalochordata</taxon>
        <taxon>Leptocardii</taxon>
        <taxon>Amphioxiformes</taxon>
        <taxon>Branchiostomatidae</taxon>
        <taxon>Branchiostoma</taxon>
    </lineage>
</organism>
<dbReference type="GeneID" id="109463086"/>
<dbReference type="AlphaFoldDB" id="A0A6P4Y974"/>
<dbReference type="GO" id="GO:0036088">
    <property type="term" value="P:D-serine catabolic process"/>
    <property type="evidence" value="ECO:0007669"/>
    <property type="project" value="TreeGrafter"/>
</dbReference>
<dbReference type="InterPro" id="IPR029066">
    <property type="entry name" value="PLP-binding_barrel"/>
</dbReference>
<dbReference type="FunFam" id="3.20.20.10:FF:000026">
    <property type="entry name" value="D-threonine aldolase"/>
    <property type="match status" value="1"/>
</dbReference>
<evidence type="ECO:0000313" key="7">
    <source>
        <dbReference type="Proteomes" id="UP000515135"/>
    </source>
</evidence>
<dbReference type="OrthoDB" id="20198at2759"/>
<dbReference type="Proteomes" id="UP000515135">
    <property type="component" value="Unplaced"/>
</dbReference>
<protein>
    <submittedName>
        <fullName evidence="8">Uncharacterized protein LOC109463086</fullName>
    </submittedName>
</protein>
<dbReference type="Gene3D" id="2.40.37.20">
    <property type="entry name" value="D-serine dehydratase-like domain"/>
    <property type="match status" value="1"/>
</dbReference>
<dbReference type="GO" id="GO:0016830">
    <property type="term" value="F:carbon-carbon lyase activity"/>
    <property type="evidence" value="ECO:0007669"/>
    <property type="project" value="UniProtKB-ARBA"/>
</dbReference>